<dbReference type="SUPFAM" id="SSF58104">
    <property type="entry name" value="Methyl-accepting chemotaxis protein (MCP) signaling domain"/>
    <property type="match status" value="1"/>
</dbReference>
<dbReference type="PROSITE" id="PS50885">
    <property type="entry name" value="HAMP"/>
    <property type="match status" value="1"/>
</dbReference>
<evidence type="ECO:0000256" key="2">
    <source>
        <dbReference type="ARBA" id="ARBA00022475"/>
    </source>
</evidence>
<evidence type="ECO:0000259" key="9">
    <source>
        <dbReference type="PROSITE" id="PS50111"/>
    </source>
</evidence>
<evidence type="ECO:0000256" key="6">
    <source>
        <dbReference type="PROSITE-ProRule" id="PRU00284"/>
    </source>
</evidence>
<feature type="domain" description="Methyl-accepting transducer" evidence="9">
    <location>
        <begin position="291"/>
        <end position="527"/>
    </location>
</feature>
<dbReference type="Gene3D" id="6.10.340.10">
    <property type="match status" value="1"/>
</dbReference>
<dbReference type="SMART" id="SM00283">
    <property type="entry name" value="MA"/>
    <property type="match status" value="1"/>
</dbReference>
<dbReference type="EMBL" id="JAYERP010000001">
    <property type="protein sequence ID" value="MEA3572127.1"/>
    <property type="molecule type" value="Genomic_DNA"/>
</dbReference>
<dbReference type="Pfam" id="PF12729">
    <property type="entry name" value="4HB_MCP_1"/>
    <property type="match status" value="1"/>
</dbReference>
<keyword evidence="8" id="KW-1133">Transmembrane helix</keyword>
<feature type="transmembrane region" description="Helical" evidence="8">
    <location>
        <begin position="194"/>
        <end position="217"/>
    </location>
</feature>
<gene>
    <name evidence="11" type="ORF">U9M73_19575</name>
</gene>
<keyword evidence="4 6" id="KW-0807">Transducer</keyword>
<accession>A0ABU5PQN5</accession>
<dbReference type="Gene3D" id="1.10.287.950">
    <property type="entry name" value="Methyl-accepting chemotaxis protein"/>
    <property type="match status" value="1"/>
</dbReference>
<dbReference type="Pfam" id="PF00672">
    <property type="entry name" value="HAMP"/>
    <property type="match status" value="1"/>
</dbReference>
<proteinExistence type="inferred from homology"/>
<feature type="transmembrane region" description="Helical" evidence="8">
    <location>
        <begin position="23"/>
        <end position="45"/>
    </location>
</feature>
<comment type="subcellular location">
    <subcellularLocation>
        <location evidence="1">Cell membrane</location>
    </subcellularLocation>
</comment>
<evidence type="ECO:0000256" key="1">
    <source>
        <dbReference type="ARBA" id="ARBA00004236"/>
    </source>
</evidence>
<keyword evidence="3 8" id="KW-0472">Membrane</keyword>
<reference evidence="11 12" key="1">
    <citation type="submission" date="2023-12" db="EMBL/GenBank/DDBJ databases">
        <title>Whole genome sequencing of Paenibacillus phoenicis isolated from the Phoenix Mars Lander spacecraft assembly facility.</title>
        <authorList>
            <person name="Garcia A."/>
            <person name="Venkateswaran K."/>
        </authorList>
    </citation>
    <scope>NUCLEOTIDE SEQUENCE [LARGE SCALE GENOMIC DNA]</scope>
    <source>
        <strain evidence="11 12">3PO2SA</strain>
    </source>
</reference>
<feature type="domain" description="HAMP" evidence="10">
    <location>
        <begin position="219"/>
        <end position="272"/>
    </location>
</feature>
<dbReference type="CDD" id="cd06225">
    <property type="entry name" value="HAMP"/>
    <property type="match status" value="1"/>
</dbReference>
<keyword evidence="12" id="KW-1185">Reference proteome</keyword>
<dbReference type="PANTHER" id="PTHR32089:SF112">
    <property type="entry name" value="LYSOZYME-LIKE PROTEIN-RELATED"/>
    <property type="match status" value="1"/>
</dbReference>
<evidence type="ECO:0000256" key="8">
    <source>
        <dbReference type="SAM" id="Phobius"/>
    </source>
</evidence>
<dbReference type="InterPro" id="IPR003660">
    <property type="entry name" value="HAMP_dom"/>
</dbReference>
<evidence type="ECO:0000256" key="3">
    <source>
        <dbReference type="ARBA" id="ARBA00023136"/>
    </source>
</evidence>
<evidence type="ECO:0000256" key="7">
    <source>
        <dbReference type="SAM" id="Coils"/>
    </source>
</evidence>
<evidence type="ECO:0000256" key="5">
    <source>
        <dbReference type="ARBA" id="ARBA00029447"/>
    </source>
</evidence>
<sequence length="577" mass="61653">MENQGKSYGKGARGHAFSLGRKLTAAFITVSLLVGVIAGVAYVFLNRMDQNYSELLEQNTAARDQAAKLEMETQRQNSLLFSYIVEPSSEKEQLLTGANDELNRIIGQIVSASEGEEQGAVASSLSESNATFARLLTKVRDYVQSGKPDLAKAEALMWAIPTSDTMIQGASELRTLQESALQGKLAEFKKESAITLWILVICGAIAILFAVLTGVLLSRQIVKPMRVMVKGARELADGDLTLAEIAVRNRDEIGELAAAFNHMRRSWQEMIRNLGRHAGRVATSADQLRHQSEQFRASSGEISDIMGQISSGSEEQVQSVELGVAQVTMMAAGAREMAGLADDARQESEAAVQETRAGEDIVASAAAQMASIQRQMDELRAFIERLGVRSGQIAEAAELIAGIAKQTQMLSLNASIEAARAGEAGKGFAVVAGEVRKLSAETGAAAAGVAEMLEGVRSEMELVIEAGQAGSQEVAAGIATVQQAGEVFTSIRQAVEQVAGRISRVTGQAEQLYSQSDAVVQAIATIDRVAQQTASGSREVYAHTEEQYAGVEEMMASMEGLSQLSEELQAMIGKFKV</sequence>
<keyword evidence="8" id="KW-0812">Transmembrane</keyword>
<evidence type="ECO:0000256" key="4">
    <source>
        <dbReference type="ARBA" id="ARBA00023224"/>
    </source>
</evidence>
<dbReference type="Pfam" id="PF00015">
    <property type="entry name" value="MCPsignal"/>
    <property type="match status" value="1"/>
</dbReference>
<dbReference type="PROSITE" id="PS50111">
    <property type="entry name" value="CHEMOTAXIS_TRANSDUC_2"/>
    <property type="match status" value="1"/>
</dbReference>
<organism evidence="11 12">
    <name type="scientific">Paenibacillus phoenicis</name>
    <dbReference type="NCBI Taxonomy" id="554117"/>
    <lineage>
        <taxon>Bacteria</taxon>
        <taxon>Bacillati</taxon>
        <taxon>Bacillota</taxon>
        <taxon>Bacilli</taxon>
        <taxon>Bacillales</taxon>
        <taxon>Paenibacillaceae</taxon>
        <taxon>Paenibacillus</taxon>
    </lineage>
</organism>
<comment type="caution">
    <text evidence="11">The sequence shown here is derived from an EMBL/GenBank/DDBJ whole genome shotgun (WGS) entry which is preliminary data.</text>
</comment>
<feature type="coiled-coil region" evidence="7">
    <location>
        <begin position="45"/>
        <end position="72"/>
    </location>
</feature>
<dbReference type="RefSeq" id="WP_323078676.1">
    <property type="nucleotide sequence ID" value="NZ_CBCSKM010000002.1"/>
</dbReference>
<dbReference type="SMART" id="SM00304">
    <property type="entry name" value="HAMP"/>
    <property type="match status" value="1"/>
</dbReference>
<evidence type="ECO:0000313" key="11">
    <source>
        <dbReference type="EMBL" id="MEA3572127.1"/>
    </source>
</evidence>
<dbReference type="PANTHER" id="PTHR32089">
    <property type="entry name" value="METHYL-ACCEPTING CHEMOTAXIS PROTEIN MCPB"/>
    <property type="match status" value="1"/>
</dbReference>
<keyword evidence="2" id="KW-1003">Cell membrane</keyword>
<dbReference type="InterPro" id="IPR024478">
    <property type="entry name" value="HlyB_4HB_MCP"/>
</dbReference>
<comment type="similarity">
    <text evidence="5">Belongs to the methyl-accepting chemotaxis (MCP) protein family.</text>
</comment>
<evidence type="ECO:0000313" key="12">
    <source>
        <dbReference type="Proteomes" id="UP001292216"/>
    </source>
</evidence>
<keyword evidence="7" id="KW-0175">Coiled coil</keyword>
<protein>
    <submittedName>
        <fullName evidence="11">Methyl-accepting chemotaxis protein</fullName>
    </submittedName>
</protein>
<dbReference type="Proteomes" id="UP001292216">
    <property type="component" value="Unassembled WGS sequence"/>
</dbReference>
<name>A0ABU5PQN5_9BACL</name>
<evidence type="ECO:0000259" key="10">
    <source>
        <dbReference type="PROSITE" id="PS50885"/>
    </source>
</evidence>
<dbReference type="InterPro" id="IPR004089">
    <property type="entry name" value="MCPsignal_dom"/>
</dbReference>